<feature type="compositionally biased region" description="Acidic residues" evidence="1">
    <location>
        <begin position="350"/>
        <end position="363"/>
    </location>
</feature>
<dbReference type="AlphaFoldDB" id="A0A6A6JTL3"/>
<dbReference type="GeneID" id="54553764"/>
<gene>
    <name evidence="2" type="ORF">EI97DRAFT_454893</name>
</gene>
<keyword evidence="3" id="KW-1185">Reference proteome</keyword>
<feature type="region of interest" description="Disordered" evidence="1">
    <location>
        <begin position="315"/>
        <end position="363"/>
    </location>
</feature>
<dbReference type="RefSeq" id="XP_033657490.1">
    <property type="nucleotide sequence ID" value="XM_033800589.1"/>
</dbReference>
<dbReference type="Proteomes" id="UP000800097">
    <property type="component" value="Unassembled WGS sequence"/>
</dbReference>
<reference evidence="2" key="1">
    <citation type="journal article" date="2020" name="Stud. Mycol.">
        <title>101 Dothideomycetes genomes: a test case for predicting lifestyles and emergence of pathogens.</title>
        <authorList>
            <person name="Haridas S."/>
            <person name="Albert R."/>
            <person name="Binder M."/>
            <person name="Bloem J."/>
            <person name="Labutti K."/>
            <person name="Salamov A."/>
            <person name="Andreopoulos B."/>
            <person name="Baker S."/>
            <person name="Barry K."/>
            <person name="Bills G."/>
            <person name="Bluhm B."/>
            <person name="Cannon C."/>
            <person name="Castanera R."/>
            <person name="Culley D."/>
            <person name="Daum C."/>
            <person name="Ezra D."/>
            <person name="Gonzalez J."/>
            <person name="Henrissat B."/>
            <person name="Kuo A."/>
            <person name="Liang C."/>
            <person name="Lipzen A."/>
            <person name="Lutzoni F."/>
            <person name="Magnuson J."/>
            <person name="Mondo S."/>
            <person name="Nolan M."/>
            <person name="Ohm R."/>
            <person name="Pangilinan J."/>
            <person name="Park H.-J."/>
            <person name="Ramirez L."/>
            <person name="Alfaro M."/>
            <person name="Sun H."/>
            <person name="Tritt A."/>
            <person name="Yoshinaga Y."/>
            <person name="Zwiers L.-H."/>
            <person name="Turgeon B."/>
            <person name="Goodwin S."/>
            <person name="Spatafora J."/>
            <person name="Crous P."/>
            <person name="Grigoriev I."/>
        </authorList>
    </citation>
    <scope>NUCLEOTIDE SEQUENCE</scope>
    <source>
        <strain evidence="2">CBS 379.55</strain>
    </source>
</reference>
<protein>
    <submittedName>
        <fullName evidence="2">Uncharacterized protein</fullName>
    </submittedName>
</protein>
<evidence type="ECO:0000256" key="1">
    <source>
        <dbReference type="SAM" id="MobiDB-lite"/>
    </source>
</evidence>
<evidence type="ECO:0000313" key="2">
    <source>
        <dbReference type="EMBL" id="KAF2279951.1"/>
    </source>
</evidence>
<sequence length="363" mass="40305">MKLTGFEQLSKKAQAAEIKRISKEKRISVPCSGTKAELKQKYKELLEKYEELKDEEPIVATSETTTLSESWTRISTRKGHPVSTIASKCLEVLGCRIYHPVADEPEDTEVEDARTAHLQPILTAITRICKFIECMPPTSDAALNLTVLRNEVTVNINEGQLETGDAPLSGLDELLKAMDFTGEGAERVPGQTEETVPSDVPLLKSDMDTIRCCLNERLMNWVSSFPAASVEEAQWPKDFSEKEKDAIRAYCREKMDEYPGPWDAWDAAQPEAELLAFIKAIMGDEGFPAAAERTRSVLTLRNIISNLRQEFKSQSVKQLAGKKRAGKAQGKKGKKRKSDEGVVGSSGGESEAEYVLEDESDEE</sequence>
<name>A0A6A6JTL3_WESOR</name>
<evidence type="ECO:0000313" key="3">
    <source>
        <dbReference type="Proteomes" id="UP000800097"/>
    </source>
</evidence>
<accession>A0A6A6JTL3</accession>
<dbReference type="EMBL" id="ML986485">
    <property type="protein sequence ID" value="KAF2279951.1"/>
    <property type="molecule type" value="Genomic_DNA"/>
</dbReference>
<feature type="compositionally biased region" description="Basic residues" evidence="1">
    <location>
        <begin position="320"/>
        <end position="336"/>
    </location>
</feature>
<proteinExistence type="predicted"/>
<organism evidence="2 3">
    <name type="scientific">Westerdykella ornata</name>
    <dbReference type="NCBI Taxonomy" id="318751"/>
    <lineage>
        <taxon>Eukaryota</taxon>
        <taxon>Fungi</taxon>
        <taxon>Dikarya</taxon>
        <taxon>Ascomycota</taxon>
        <taxon>Pezizomycotina</taxon>
        <taxon>Dothideomycetes</taxon>
        <taxon>Pleosporomycetidae</taxon>
        <taxon>Pleosporales</taxon>
        <taxon>Sporormiaceae</taxon>
        <taxon>Westerdykella</taxon>
    </lineage>
</organism>